<dbReference type="PANTHER" id="PTHR19443">
    <property type="entry name" value="HEXOKINASE"/>
    <property type="match status" value="1"/>
</dbReference>
<sequence length="569" mass="62058">MQPLISAMTSLRDLIIAAFKSLTRGKSFIQALLAFWISPNVLKECQESNDGSSSSILVQDFLLDVESLLSQPIEPAALLGFSRNLKTQFRQRLWSNRACMLPSYNYQLPNGVEKGRYLSVDVGGSTLRVALVELKGLEEGGYEGCSRIIRIDNFRIDVGIKGLVGRAFFDWMAERILETLNSASEGVDVSKDELNGSLQAPIPMGLAWSFPIEQTSLKGGLLQNMGKGFLAADGLLGQDLGEIVKQACSGHSLHVEVAAIINDSSAALLSESYRRPSTRFGLILGTGFNIAAYMPVTTIDRPKFGVRPDSWFDKASHVIVNTEMGMFGQGFLPMTRWDEQLKAAHPKPEFQPLEHFVAGLYIGELARLIMIEAIETTGLFGGVVPPSLVGPYTLETETLSILESDESPILEKALAAFASRHPSSQKPLVSDILALRTISKLVTRRSAAMVAAALYGLWELKRETENEYLEPQQNGKSTGVQQFARETKAELDLGRVVVGFNGSVIEQYPGYRSNCQVYIDALVKASREQPSQGGDLSHEEGLIELVPAKESSLLGAAVALACLERGKAN</sequence>
<keyword evidence="3 6" id="KW-0547">Nucleotide-binding</keyword>
<reference evidence="10" key="3">
    <citation type="submission" date="2025-08" db="UniProtKB">
        <authorList>
            <consortium name="RefSeq"/>
        </authorList>
    </citation>
    <scope>IDENTIFICATION</scope>
    <source>
        <strain evidence="10">NI907</strain>
    </source>
</reference>
<dbReference type="RefSeq" id="XP_030978507.1">
    <property type="nucleotide sequence ID" value="XM_031128695.1"/>
</dbReference>
<dbReference type="InterPro" id="IPR001312">
    <property type="entry name" value="Hexokinase"/>
</dbReference>
<dbReference type="GO" id="GO:0001678">
    <property type="term" value="P:intracellular glucose homeostasis"/>
    <property type="evidence" value="ECO:0007669"/>
    <property type="project" value="InterPro"/>
</dbReference>
<evidence type="ECO:0000259" key="7">
    <source>
        <dbReference type="Pfam" id="PF00349"/>
    </source>
</evidence>
<dbReference type="Gene3D" id="3.30.420.40">
    <property type="match status" value="1"/>
</dbReference>
<dbReference type="GO" id="GO:0005536">
    <property type="term" value="F:D-glucose binding"/>
    <property type="evidence" value="ECO:0007669"/>
    <property type="project" value="InterPro"/>
</dbReference>
<evidence type="ECO:0000256" key="2">
    <source>
        <dbReference type="ARBA" id="ARBA00022679"/>
    </source>
</evidence>
<feature type="domain" description="Hexokinase C-terminal" evidence="8">
    <location>
        <begin position="280"/>
        <end position="562"/>
    </location>
</feature>
<accession>A0A6P8AUC3</accession>
<dbReference type="FunFam" id="3.40.367.20:FF:000011">
    <property type="entry name" value="Phosphotransferase"/>
    <property type="match status" value="1"/>
</dbReference>
<evidence type="ECO:0000256" key="4">
    <source>
        <dbReference type="ARBA" id="ARBA00022777"/>
    </source>
</evidence>
<dbReference type="GO" id="GO:0008865">
    <property type="term" value="F:fructokinase activity"/>
    <property type="evidence" value="ECO:0007669"/>
    <property type="project" value="TreeGrafter"/>
</dbReference>
<dbReference type="OrthoDB" id="419537at2759"/>
<dbReference type="SUPFAM" id="SSF53067">
    <property type="entry name" value="Actin-like ATPase domain"/>
    <property type="match status" value="2"/>
</dbReference>
<dbReference type="GO" id="GO:0006013">
    <property type="term" value="P:mannose metabolic process"/>
    <property type="evidence" value="ECO:0007669"/>
    <property type="project" value="TreeGrafter"/>
</dbReference>
<organism evidence="9 10">
    <name type="scientific">Pyricularia grisea</name>
    <name type="common">Crabgrass-specific blast fungus</name>
    <name type="synonym">Magnaporthe grisea</name>
    <dbReference type="NCBI Taxonomy" id="148305"/>
    <lineage>
        <taxon>Eukaryota</taxon>
        <taxon>Fungi</taxon>
        <taxon>Dikarya</taxon>
        <taxon>Ascomycota</taxon>
        <taxon>Pezizomycotina</taxon>
        <taxon>Sordariomycetes</taxon>
        <taxon>Sordariomycetidae</taxon>
        <taxon>Magnaporthales</taxon>
        <taxon>Pyriculariaceae</taxon>
        <taxon>Pyricularia</taxon>
    </lineage>
</organism>
<gene>
    <name evidence="10" type="ORF">PgNI_08700</name>
</gene>
<dbReference type="UniPathway" id="UPA00109">
    <property type="reaction ID" value="UER00180"/>
</dbReference>
<dbReference type="GO" id="GO:0019158">
    <property type="term" value="F:mannokinase activity"/>
    <property type="evidence" value="ECO:0007669"/>
    <property type="project" value="TreeGrafter"/>
</dbReference>
<dbReference type="GO" id="GO:0005739">
    <property type="term" value="C:mitochondrion"/>
    <property type="evidence" value="ECO:0007669"/>
    <property type="project" value="TreeGrafter"/>
</dbReference>
<evidence type="ECO:0000256" key="1">
    <source>
        <dbReference type="ARBA" id="ARBA00009225"/>
    </source>
</evidence>
<keyword evidence="4 6" id="KW-0418">Kinase</keyword>
<dbReference type="GO" id="GO:0006006">
    <property type="term" value="P:glucose metabolic process"/>
    <property type="evidence" value="ECO:0007669"/>
    <property type="project" value="TreeGrafter"/>
</dbReference>
<reference evidence="9 10" key="1">
    <citation type="journal article" date="2019" name="Mol. Biol. Evol.">
        <title>Blast fungal genomes show frequent chromosomal changes, gene gains and losses, and effector gene turnover.</title>
        <authorList>
            <person name="Gomez Luciano L.B."/>
            <person name="Jason Tsai I."/>
            <person name="Chuma I."/>
            <person name="Tosa Y."/>
            <person name="Chen Y.H."/>
            <person name="Li J.Y."/>
            <person name="Li M.Y."/>
            <person name="Jade Lu M.Y."/>
            <person name="Nakayashiki H."/>
            <person name="Li W.H."/>
        </authorList>
    </citation>
    <scope>NUCLEOTIDE SEQUENCE [LARGE SCALE GENOMIC DNA]</scope>
    <source>
        <strain evidence="9 10">NI907</strain>
    </source>
</reference>
<keyword evidence="9" id="KW-1185">Reference proteome</keyword>
<feature type="domain" description="Hexokinase N-terminal" evidence="7">
    <location>
        <begin position="76"/>
        <end position="273"/>
    </location>
</feature>
<evidence type="ECO:0000256" key="6">
    <source>
        <dbReference type="RuleBase" id="RU362007"/>
    </source>
</evidence>
<keyword evidence="5 6" id="KW-0067">ATP-binding</keyword>
<evidence type="ECO:0000256" key="5">
    <source>
        <dbReference type="ARBA" id="ARBA00022840"/>
    </source>
</evidence>
<dbReference type="GO" id="GO:0004340">
    <property type="term" value="F:glucokinase activity"/>
    <property type="evidence" value="ECO:0007669"/>
    <property type="project" value="TreeGrafter"/>
</dbReference>
<evidence type="ECO:0000256" key="3">
    <source>
        <dbReference type="ARBA" id="ARBA00022741"/>
    </source>
</evidence>
<dbReference type="EC" id="2.7.1.-" evidence="6"/>
<dbReference type="GO" id="GO:0005829">
    <property type="term" value="C:cytosol"/>
    <property type="evidence" value="ECO:0007669"/>
    <property type="project" value="TreeGrafter"/>
</dbReference>
<dbReference type="InterPro" id="IPR022672">
    <property type="entry name" value="Hexokinase_N"/>
</dbReference>
<dbReference type="AlphaFoldDB" id="A0A6P8AUC3"/>
<dbReference type="KEGG" id="pgri:PgNI_08700"/>
<dbReference type="InterPro" id="IPR022673">
    <property type="entry name" value="Hexokinase_C"/>
</dbReference>
<dbReference type="PRINTS" id="PR00475">
    <property type="entry name" value="HEXOKINASE"/>
</dbReference>
<reference evidence="10" key="2">
    <citation type="submission" date="2019-10" db="EMBL/GenBank/DDBJ databases">
        <authorList>
            <consortium name="NCBI Genome Project"/>
        </authorList>
    </citation>
    <scope>NUCLEOTIDE SEQUENCE</scope>
    <source>
        <strain evidence="10">NI907</strain>
    </source>
</reference>
<dbReference type="Proteomes" id="UP000515153">
    <property type="component" value="Chromosome V"/>
</dbReference>
<evidence type="ECO:0000313" key="10">
    <source>
        <dbReference type="RefSeq" id="XP_030978507.1"/>
    </source>
</evidence>
<dbReference type="PANTHER" id="PTHR19443:SF24">
    <property type="entry name" value="PHOSPHOTRANSFERASE"/>
    <property type="match status" value="1"/>
</dbReference>
<protein>
    <recommendedName>
        <fullName evidence="6">Phosphotransferase</fullName>
        <ecNumber evidence="6">2.7.1.-</ecNumber>
    </recommendedName>
</protein>
<dbReference type="GO" id="GO:0006096">
    <property type="term" value="P:glycolytic process"/>
    <property type="evidence" value="ECO:0007669"/>
    <property type="project" value="UniProtKB-UniPathway"/>
</dbReference>
<dbReference type="Pfam" id="PF03727">
    <property type="entry name" value="Hexokinase_2"/>
    <property type="match status" value="1"/>
</dbReference>
<dbReference type="GO" id="GO:0005524">
    <property type="term" value="F:ATP binding"/>
    <property type="evidence" value="ECO:0007669"/>
    <property type="project" value="UniProtKB-UniRule"/>
</dbReference>
<keyword evidence="6" id="KW-0324">Glycolysis</keyword>
<dbReference type="Pfam" id="PF00349">
    <property type="entry name" value="Hexokinase_1"/>
    <property type="match status" value="1"/>
</dbReference>
<keyword evidence="2 6" id="KW-0808">Transferase</keyword>
<dbReference type="InterPro" id="IPR043129">
    <property type="entry name" value="ATPase_NBD"/>
</dbReference>
<dbReference type="PROSITE" id="PS51748">
    <property type="entry name" value="HEXOKINASE_2"/>
    <property type="match status" value="1"/>
</dbReference>
<evidence type="ECO:0000313" key="9">
    <source>
        <dbReference type="Proteomes" id="UP000515153"/>
    </source>
</evidence>
<evidence type="ECO:0000259" key="8">
    <source>
        <dbReference type="Pfam" id="PF03727"/>
    </source>
</evidence>
<dbReference type="GeneID" id="41963603"/>
<dbReference type="Gene3D" id="3.40.367.20">
    <property type="match status" value="1"/>
</dbReference>
<name>A0A6P8AUC3_PYRGI</name>
<proteinExistence type="inferred from homology"/>
<comment type="similarity">
    <text evidence="1 6">Belongs to the hexokinase family.</text>
</comment>